<evidence type="ECO:0000256" key="7">
    <source>
        <dbReference type="ARBA" id="ARBA00023012"/>
    </source>
</evidence>
<feature type="transmembrane region" description="Helical" evidence="8">
    <location>
        <begin position="58"/>
        <end position="77"/>
    </location>
</feature>
<dbReference type="PANTHER" id="PTHR43711">
    <property type="entry name" value="TWO-COMPONENT HISTIDINE KINASE"/>
    <property type="match status" value="1"/>
</dbReference>
<dbReference type="EC" id="2.7.13.3" evidence="3"/>
<protein>
    <recommendedName>
        <fullName evidence="3">histidine kinase</fullName>
        <ecNumber evidence="3">2.7.13.3</ecNumber>
    </recommendedName>
</protein>
<dbReference type="SMART" id="SM00387">
    <property type="entry name" value="HATPase_c"/>
    <property type="match status" value="1"/>
</dbReference>
<proteinExistence type="predicted"/>
<evidence type="ECO:0000259" key="9">
    <source>
        <dbReference type="PROSITE" id="PS50109"/>
    </source>
</evidence>
<dbReference type="Gene3D" id="3.30.450.20">
    <property type="entry name" value="PAS domain"/>
    <property type="match status" value="1"/>
</dbReference>
<dbReference type="CDD" id="cd00075">
    <property type="entry name" value="HATPase"/>
    <property type="match status" value="1"/>
</dbReference>
<dbReference type="CDD" id="cd00082">
    <property type="entry name" value="HisKA"/>
    <property type="match status" value="1"/>
</dbReference>
<gene>
    <name evidence="10" type="ORF">N9A08_05150</name>
</gene>
<dbReference type="InterPro" id="IPR005467">
    <property type="entry name" value="His_kinase_dom"/>
</dbReference>
<name>A0ABY6FUY6_9MICC</name>
<feature type="transmembrane region" description="Helical" evidence="8">
    <location>
        <begin position="83"/>
        <end position="100"/>
    </location>
</feature>
<keyword evidence="8" id="KW-0812">Transmembrane</keyword>
<dbReference type="Gene3D" id="3.30.565.10">
    <property type="entry name" value="Histidine kinase-like ATPase, C-terminal domain"/>
    <property type="match status" value="1"/>
</dbReference>
<keyword evidence="6 10" id="KW-0418">Kinase</keyword>
<evidence type="ECO:0000313" key="10">
    <source>
        <dbReference type="EMBL" id="UYB37045.1"/>
    </source>
</evidence>
<keyword evidence="11" id="KW-1185">Reference proteome</keyword>
<reference evidence="10" key="1">
    <citation type="submission" date="2022-09" db="EMBL/GenBank/DDBJ databases">
        <authorList>
            <person name="Li D."/>
            <person name="Cheng J."/>
            <person name="Li Y."/>
        </authorList>
    </citation>
    <scope>NUCLEOTIDE SEQUENCE</scope>
    <source>
        <strain evidence="10">DL</strain>
    </source>
</reference>
<evidence type="ECO:0000256" key="4">
    <source>
        <dbReference type="ARBA" id="ARBA00022553"/>
    </source>
</evidence>
<dbReference type="Pfam" id="PF00512">
    <property type="entry name" value="HisKA"/>
    <property type="match status" value="1"/>
</dbReference>
<evidence type="ECO:0000256" key="5">
    <source>
        <dbReference type="ARBA" id="ARBA00022679"/>
    </source>
</evidence>
<evidence type="ECO:0000256" key="8">
    <source>
        <dbReference type="SAM" id="Phobius"/>
    </source>
</evidence>
<dbReference type="Pfam" id="PF02518">
    <property type="entry name" value="HATPase_c"/>
    <property type="match status" value="1"/>
</dbReference>
<feature type="domain" description="Histidine kinase" evidence="9">
    <location>
        <begin position="339"/>
        <end position="555"/>
    </location>
</feature>
<dbReference type="Gene3D" id="1.10.287.130">
    <property type="match status" value="1"/>
</dbReference>
<evidence type="ECO:0000256" key="3">
    <source>
        <dbReference type="ARBA" id="ARBA00012438"/>
    </source>
</evidence>
<dbReference type="InterPro" id="IPR004358">
    <property type="entry name" value="Sig_transdc_His_kin-like_C"/>
</dbReference>
<dbReference type="InterPro" id="IPR050736">
    <property type="entry name" value="Sensor_HK_Regulatory"/>
</dbReference>
<evidence type="ECO:0000313" key="11">
    <source>
        <dbReference type="Proteomes" id="UP001063368"/>
    </source>
</evidence>
<comment type="subcellular location">
    <subcellularLocation>
        <location evidence="2">Cell membrane</location>
    </subcellularLocation>
</comment>
<organism evidence="10 11">
    <name type="scientific">Arthrobacter koreensis</name>
    <dbReference type="NCBI Taxonomy" id="199136"/>
    <lineage>
        <taxon>Bacteria</taxon>
        <taxon>Bacillati</taxon>
        <taxon>Actinomycetota</taxon>
        <taxon>Actinomycetes</taxon>
        <taxon>Micrococcales</taxon>
        <taxon>Micrococcaceae</taxon>
        <taxon>Arthrobacter</taxon>
    </lineage>
</organism>
<dbReference type="GO" id="GO:0016301">
    <property type="term" value="F:kinase activity"/>
    <property type="evidence" value="ECO:0007669"/>
    <property type="project" value="UniProtKB-KW"/>
</dbReference>
<feature type="transmembrane region" description="Helical" evidence="8">
    <location>
        <begin position="27"/>
        <end position="46"/>
    </location>
</feature>
<dbReference type="SUPFAM" id="SSF55874">
    <property type="entry name" value="ATPase domain of HSP90 chaperone/DNA topoisomerase II/histidine kinase"/>
    <property type="match status" value="1"/>
</dbReference>
<keyword evidence="4" id="KW-0597">Phosphoprotein</keyword>
<feature type="transmembrane region" description="Helical" evidence="8">
    <location>
        <begin position="130"/>
        <end position="149"/>
    </location>
</feature>
<dbReference type="PRINTS" id="PR00344">
    <property type="entry name" value="BCTRLSENSOR"/>
</dbReference>
<dbReference type="InterPro" id="IPR003661">
    <property type="entry name" value="HisK_dim/P_dom"/>
</dbReference>
<dbReference type="InterPro" id="IPR003594">
    <property type="entry name" value="HATPase_dom"/>
</dbReference>
<feature type="transmembrane region" description="Helical" evidence="8">
    <location>
        <begin position="107"/>
        <end position="124"/>
    </location>
</feature>
<dbReference type="PROSITE" id="PS50109">
    <property type="entry name" value="HIS_KIN"/>
    <property type="match status" value="1"/>
</dbReference>
<dbReference type="PANTHER" id="PTHR43711:SF1">
    <property type="entry name" value="HISTIDINE KINASE 1"/>
    <property type="match status" value="1"/>
</dbReference>
<accession>A0ABY6FUY6</accession>
<dbReference type="InterPro" id="IPR036890">
    <property type="entry name" value="HATPase_C_sf"/>
</dbReference>
<dbReference type="RefSeq" id="WP_263128611.1">
    <property type="nucleotide sequence ID" value="NZ_CP106856.1"/>
</dbReference>
<dbReference type="InterPro" id="IPR035965">
    <property type="entry name" value="PAS-like_dom_sf"/>
</dbReference>
<dbReference type="InterPro" id="IPR013656">
    <property type="entry name" value="PAS_4"/>
</dbReference>
<keyword evidence="8" id="KW-0472">Membrane</keyword>
<evidence type="ECO:0000256" key="1">
    <source>
        <dbReference type="ARBA" id="ARBA00000085"/>
    </source>
</evidence>
<dbReference type="Proteomes" id="UP001063368">
    <property type="component" value="Chromosome"/>
</dbReference>
<evidence type="ECO:0000256" key="6">
    <source>
        <dbReference type="ARBA" id="ARBA00022777"/>
    </source>
</evidence>
<keyword evidence="8" id="KW-1133">Transmembrane helix</keyword>
<dbReference type="SUPFAM" id="SSF55785">
    <property type="entry name" value="PYP-like sensor domain (PAS domain)"/>
    <property type="match status" value="1"/>
</dbReference>
<dbReference type="InterPro" id="IPR036097">
    <property type="entry name" value="HisK_dim/P_sf"/>
</dbReference>
<dbReference type="EMBL" id="CP106856">
    <property type="protein sequence ID" value="UYB37045.1"/>
    <property type="molecule type" value="Genomic_DNA"/>
</dbReference>
<evidence type="ECO:0000256" key="2">
    <source>
        <dbReference type="ARBA" id="ARBA00004236"/>
    </source>
</evidence>
<dbReference type="SUPFAM" id="SSF47384">
    <property type="entry name" value="Homodimeric domain of signal transducing histidine kinase"/>
    <property type="match status" value="1"/>
</dbReference>
<sequence>MSSFRGNALSVLGIRRDFHELSLRTRVGLSQLPLFLAMLVSVPIVLLNKPSALQDPVYLWGLGLMVLLTLLSAGLPWEKFFDAAYWVIPILDFVAIALLFRAVQPDVTGMLLLTVFPVFWLAWSGFAPRAASVLTIAGSLLVVWSPLIGTSPDLRDFARSLLVPVIMLLVHKSATVMTQDASRQQHALEEKDRELKRSLQDSRRRARLLDAVLDTIDVGVVVLAKDGHVMLMNNRQLTTHELALPSHTGNWSEEDMHLYLPDGVTPMPAEERPVARAMRREAYSDVLVSVGRGAEQRAMTVSARPLTDENGDFNGSVIAFGDVTEMLQALRAKEDFVASVSHELRTPLTSIIGYLDLAIGEAEERSDSAALTASLTVAIRNAERLLVLVADLLTTAAGSVHLEPVELSLRELAASSAWSAQPRADAAGVELALDIPEDVRGFFDPVRVQQVLDNLLSNAIKYSPGGGTVTIRVRAESSIAVLEVQDQGMGMTEAEQAEAFNRFFRSAAVKKAAIPGVGLGLGITRDIVDAHGGRISVASEVGRGTVFRVELPLRSGMAR</sequence>
<comment type="catalytic activity">
    <reaction evidence="1">
        <text>ATP + protein L-histidine = ADP + protein N-phospho-L-histidine.</text>
        <dbReference type="EC" id="2.7.13.3"/>
    </reaction>
</comment>
<keyword evidence="7" id="KW-0902">Two-component regulatory system</keyword>
<keyword evidence="5" id="KW-0808">Transferase</keyword>
<dbReference type="Pfam" id="PF08448">
    <property type="entry name" value="PAS_4"/>
    <property type="match status" value="1"/>
</dbReference>
<dbReference type="SMART" id="SM00388">
    <property type="entry name" value="HisKA"/>
    <property type="match status" value="1"/>
</dbReference>